<dbReference type="PANTHER" id="PTHR46573:SF1">
    <property type="entry name" value="WD REPEAT, SAM AND U-BOX DOMAIN-CONTAINING PROTEIN 1"/>
    <property type="match status" value="1"/>
</dbReference>
<feature type="region of interest" description="Disordered" evidence="1">
    <location>
        <begin position="637"/>
        <end position="659"/>
    </location>
</feature>
<feature type="compositionally biased region" description="Acidic residues" evidence="1">
    <location>
        <begin position="46"/>
        <end position="62"/>
    </location>
</feature>
<keyword evidence="4" id="KW-1185">Reference proteome</keyword>
<feature type="compositionally biased region" description="Low complexity" evidence="1">
    <location>
        <begin position="65"/>
        <end position="77"/>
    </location>
</feature>
<dbReference type="PROSITE" id="PS51698">
    <property type="entry name" value="U_BOX"/>
    <property type="match status" value="1"/>
</dbReference>
<reference evidence="3 4" key="1">
    <citation type="submission" date="2024-10" db="EMBL/GenBank/DDBJ databases">
        <title>Updated reference genomes for cyclostephanoid diatoms.</title>
        <authorList>
            <person name="Roberts W.R."/>
            <person name="Alverson A.J."/>
        </authorList>
    </citation>
    <scope>NUCLEOTIDE SEQUENCE [LARGE SCALE GENOMIC DNA]</scope>
    <source>
        <strain evidence="3 4">AJA228-03</strain>
    </source>
</reference>
<dbReference type="EMBL" id="JALLPB020000083">
    <property type="protein sequence ID" value="KAL3821803.1"/>
    <property type="molecule type" value="Genomic_DNA"/>
</dbReference>
<accession>A0ABD3SBV0</accession>
<feature type="compositionally biased region" description="Acidic residues" evidence="1">
    <location>
        <begin position="144"/>
        <end position="160"/>
    </location>
</feature>
<feature type="region of interest" description="Disordered" evidence="1">
    <location>
        <begin position="310"/>
        <end position="340"/>
    </location>
</feature>
<feature type="domain" description="U-box" evidence="2">
    <location>
        <begin position="199"/>
        <end position="272"/>
    </location>
</feature>
<dbReference type="Proteomes" id="UP001530377">
    <property type="component" value="Unassembled WGS sequence"/>
</dbReference>
<dbReference type="InterPro" id="IPR003613">
    <property type="entry name" value="Ubox_domain"/>
</dbReference>
<dbReference type="AlphaFoldDB" id="A0ABD3SBV0"/>
<dbReference type="InterPro" id="IPR052085">
    <property type="entry name" value="WD-SAM-U-box"/>
</dbReference>
<feature type="compositionally biased region" description="Low complexity" evidence="1">
    <location>
        <begin position="35"/>
        <end position="45"/>
    </location>
</feature>
<dbReference type="PANTHER" id="PTHR46573">
    <property type="entry name" value="WD REPEAT, SAM AND U-BOX DOMAIN-CONTAINING PROTEIN 1"/>
    <property type="match status" value="1"/>
</dbReference>
<gene>
    <name evidence="3" type="ORF">ACHAXA_003305</name>
</gene>
<sequence length="1146" mass="125531">MIESEGVDDSVRSDHPHDYYRHVNDDDYDDDDDGYVNGNDQSVDSYIDDDESDDDDDDDNDDGSCRSSLALSLSARSIPLVDGHGGGRYDDEDGGCGGNEREFHRKTSSLTAGVADNTDGDFDDDSGDDGGEVSTRSSDRENRDYDDDDNDYDEYDDDDVSLGFPPGHITRLDELNDLQNARGNTLHRDPTKLGVNPSVIPSYFFCPLTRSIMIDPVITPCGYTYERRAILRYLILENLDPMSGKPLTHEQLTEDRLVRMAIDKARKESWVRYVDELPMEDEERDGCEGGYGYGVGKGAVEDLVDDNGEDVEDVDDVFDNDDDDNYDGDDYNDDDDDDRGDDVVDRIIVIKKDCEEGDGAVGDMRDQGINSSITLLSDEEDNDDYHDHRQVISRIKMIGGGNDAVEKMIINDGLLSTLTPTTKTRDGAIFRLQAPARHVAVVGVVPDDRIDENIEPIPAPSLLSSTPLYNPSSSIANQGAAPMMSSSRIRNNHGWCVPLGVHRIKCAPPGLVVTVDVHRRSNTIKRKILRKSLIDQEVGGKFGAKVATAPSKLKTTMKRNRRKKAGGGRWDDDKFKIVTDVITRDLVLPPGSYVEVIETRVHGGRVRGRIVWEEELKTEIDRDLMLYLEEKEVRERAMARPEKQRRHQRGALDGRKRRGARAMKKAMTAFRRRSSVGSGGLFASESLDMPIPHHQPPTKAMAVFRRKSSAGSSGLFASELFDQLMPNHHTPATAAAIPRLGGGRGRERRASLDSTSPLTTIKYGGWISLQWAGSVDNYERDEVIGRRSMDAGRPETALSANSAAVDEDEGPWSEPLPLGVYRIGNADDDRDVVGESSSSSCVGQLVLTDALDDESNAIDILVPGQCIEVVETQVLMMKKTRKKASDCAKNVGRRTIEMTNAPPGDSVGEQVVRARCMVPVIVPPDSGGDFGGKPRKKFKLGWITLDGGEVGGIDSGSLAAFPIPLGAYIVTAEDPFCNRDAANSKSKLSPGSCIEVVATRIEFEEKDGMSHSVAVRGLIVSGGYATLSIVSVGASGGSLRLSGSFRHESYAELVPIGTYRLLCPADLTCDVRKDATAVVARLEENSRVRVVETRVEDGCVRGRVVEVVLAEGNARRSDKKDVPGAMTGWVSLFEPPSFSAEHISEE</sequence>
<dbReference type="SUPFAM" id="SSF57850">
    <property type="entry name" value="RING/U-box"/>
    <property type="match status" value="1"/>
</dbReference>
<dbReference type="Gene3D" id="3.30.40.10">
    <property type="entry name" value="Zinc/RING finger domain, C3HC4 (zinc finger)"/>
    <property type="match status" value="1"/>
</dbReference>
<evidence type="ECO:0000313" key="4">
    <source>
        <dbReference type="Proteomes" id="UP001530377"/>
    </source>
</evidence>
<feature type="compositionally biased region" description="Acidic residues" evidence="1">
    <location>
        <begin position="118"/>
        <end position="131"/>
    </location>
</feature>
<dbReference type="InterPro" id="IPR013083">
    <property type="entry name" value="Znf_RING/FYVE/PHD"/>
</dbReference>
<name>A0ABD3SBV0_9STRA</name>
<proteinExistence type="predicted"/>
<feature type="compositionally biased region" description="Basic and acidic residues" evidence="1">
    <location>
        <begin position="9"/>
        <end position="25"/>
    </location>
</feature>
<evidence type="ECO:0000259" key="2">
    <source>
        <dbReference type="PROSITE" id="PS51698"/>
    </source>
</evidence>
<dbReference type="CDD" id="cd16655">
    <property type="entry name" value="RING-Ubox_WDSUB1-like"/>
    <property type="match status" value="1"/>
</dbReference>
<feature type="region of interest" description="Disordered" evidence="1">
    <location>
        <begin position="1"/>
        <end position="168"/>
    </location>
</feature>
<evidence type="ECO:0000313" key="3">
    <source>
        <dbReference type="EMBL" id="KAL3821803.1"/>
    </source>
</evidence>
<dbReference type="Pfam" id="PF04564">
    <property type="entry name" value="U-box"/>
    <property type="match status" value="1"/>
</dbReference>
<dbReference type="SMART" id="SM00504">
    <property type="entry name" value="Ubox"/>
    <property type="match status" value="1"/>
</dbReference>
<comment type="caution">
    <text evidence="3">The sequence shown here is derived from an EMBL/GenBank/DDBJ whole genome shotgun (WGS) entry which is preliminary data.</text>
</comment>
<organism evidence="3 4">
    <name type="scientific">Cyclostephanos tholiformis</name>
    <dbReference type="NCBI Taxonomy" id="382380"/>
    <lineage>
        <taxon>Eukaryota</taxon>
        <taxon>Sar</taxon>
        <taxon>Stramenopiles</taxon>
        <taxon>Ochrophyta</taxon>
        <taxon>Bacillariophyta</taxon>
        <taxon>Coscinodiscophyceae</taxon>
        <taxon>Thalassiosirophycidae</taxon>
        <taxon>Stephanodiscales</taxon>
        <taxon>Stephanodiscaceae</taxon>
        <taxon>Cyclostephanos</taxon>
    </lineage>
</organism>
<evidence type="ECO:0000256" key="1">
    <source>
        <dbReference type="SAM" id="MobiDB-lite"/>
    </source>
</evidence>
<feature type="compositionally biased region" description="Basic residues" evidence="1">
    <location>
        <begin position="643"/>
        <end position="659"/>
    </location>
</feature>
<protein>
    <recommendedName>
        <fullName evidence="2">U-box domain-containing protein</fullName>
    </recommendedName>
</protein>